<evidence type="ECO:0000256" key="1">
    <source>
        <dbReference type="SAM" id="Phobius"/>
    </source>
</evidence>
<keyword evidence="3" id="KW-1185">Reference proteome</keyword>
<keyword evidence="1" id="KW-0812">Transmembrane</keyword>
<comment type="caution">
    <text evidence="2">The sequence shown here is derived from an EMBL/GenBank/DDBJ whole genome shotgun (WGS) entry which is preliminary data.</text>
</comment>
<accession>A0ABU0RVI3</accession>
<dbReference type="Proteomes" id="UP001223072">
    <property type="component" value="Unassembled WGS sequence"/>
</dbReference>
<protein>
    <recommendedName>
        <fullName evidence="4">DUF4190 domain-containing protein</fullName>
    </recommendedName>
</protein>
<organism evidence="2 3">
    <name type="scientific">Streptomyces turgidiscabies</name>
    <dbReference type="NCBI Taxonomy" id="85558"/>
    <lineage>
        <taxon>Bacteria</taxon>
        <taxon>Bacillati</taxon>
        <taxon>Actinomycetota</taxon>
        <taxon>Actinomycetes</taxon>
        <taxon>Kitasatosporales</taxon>
        <taxon>Streptomycetaceae</taxon>
        <taxon>Streptomyces</taxon>
    </lineage>
</organism>
<gene>
    <name evidence="2" type="ORF">QFZ49_005932</name>
</gene>
<feature type="transmembrane region" description="Helical" evidence="1">
    <location>
        <begin position="73"/>
        <end position="95"/>
    </location>
</feature>
<keyword evidence="1" id="KW-1133">Transmembrane helix</keyword>
<evidence type="ECO:0000313" key="3">
    <source>
        <dbReference type="Proteomes" id="UP001223072"/>
    </source>
</evidence>
<evidence type="ECO:0008006" key="4">
    <source>
        <dbReference type="Google" id="ProtNLM"/>
    </source>
</evidence>
<evidence type="ECO:0000313" key="2">
    <source>
        <dbReference type="EMBL" id="MDQ0935960.1"/>
    </source>
</evidence>
<dbReference type="RefSeq" id="WP_307629412.1">
    <property type="nucleotide sequence ID" value="NZ_JAUSZS010000007.1"/>
</dbReference>
<sequence length="115" mass="12276">MIMSSLWTGPPMEKHRGPTGSILAAAGALTAAVAGVACSVAVALVHMADALLSRADRDHPTRSRRAARQSTDIAFLWLVVAMLNMVDGGAAQLYLRLMDQPPWDNDDTDIPYADS</sequence>
<proteinExistence type="predicted"/>
<keyword evidence="1" id="KW-0472">Membrane</keyword>
<dbReference type="EMBL" id="JAUSZS010000007">
    <property type="protein sequence ID" value="MDQ0935960.1"/>
    <property type="molecule type" value="Genomic_DNA"/>
</dbReference>
<reference evidence="2 3" key="1">
    <citation type="submission" date="2023-07" db="EMBL/GenBank/DDBJ databases">
        <title>Comparative genomics of wheat-associated soil bacteria to identify genetic determinants of phenazine resistance.</title>
        <authorList>
            <person name="Mouncey N."/>
        </authorList>
    </citation>
    <scope>NUCLEOTIDE SEQUENCE [LARGE SCALE GENOMIC DNA]</scope>
    <source>
        <strain evidence="2 3">W2I16</strain>
    </source>
</reference>
<feature type="transmembrane region" description="Helical" evidence="1">
    <location>
        <begin position="20"/>
        <end position="52"/>
    </location>
</feature>
<name>A0ABU0RVI3_9ACTN</name>